<dbReference type="Pfam" id="PF06155">
    <property type="entry name" value="GBBH-like_N"/>
    <property type="match status" value="1"/>
</dbReference>
<evidence type="ECO:0000256" key="4">
    <source>
        <dbReference type="ARBA" id="ARBA00022723"/>
    </source>
</evidence>
<keyword evidence="12" id="KW-1185">Reference proteome</keyword>
<keyword evidence="8" id="KW-0408">Iron</keyword>
<dbReference type="InterPro" id="IPR042098">
    <property type="entry name" value="TauD-like_sf"/>
</dbReference>
<comment type="pathway">
    <text evidence="2">Amine and polyamine biosynthesis; carnitine biosynthesis.</text>
</comment>
<keyword evidence="4" id="KW-0479">Metal-binding</keyword>
<gene>
    <name evidence="11" type="ORF">ACJMK2_000776</name>
</gene>
<dbReference type="Pfam" id="PF02668">
    <property type="entry name" value="TauD"/>
    <property type="match status" value="1"/>
</dbReference>
<dbReference type="InterPro" id="IPR038492">
    <property type="entry name" value="GBBH-like_N_sf"/>
</dbReference>
<evidence type="ECO:0000256" key="7">
    <source>
        <dbReference type="ARBA" id="ARBA00023002"/>
    </source>
</evidence>
<protein>
    <recommendedName>
        <fullName evidence="13">Gamma-butyrobetaine dioxygenase</fullName>
    </recommendedName>
</protein>
<dbReference type="FunFam" id="3.30.2020.30:FF:000002">
    <property type="entry name" value="Putative gamma-butyrobetaine dioxygenase"/>
    <property type="match status" value="1"/>
</dbReference>
<evidence type="ECO:0000259" key="10">
    <source>
        <dbReference type="Pfam" id="PF06155"/>
    </source>
</evidence>
<keyword evidence="6" id="KW-0223">Dioxygenase</keyword>
<keyword evidence="5" id="KW-0124">Carnitine biosynthesis</keyword>
<keyword evidence="7" id="KW-0560">Oxidoreductase</keyword>
<dbReference type="GO" id="GO:0045329">
    <property type="term" value="P:carnitine biosynthetic process"/>
    <property type="evidence" value="ECO:0007669"/>
    <property type="project" value="UniProtKB-KW"/>
</dbReference>
<feature type="domain" description="Gamma-butyrobetaine hydroxylase-like N-terminal" evidence="10">
    <location>
        <begin position="73"/>
        <end position="149"/>
    </location>
</feature>
<comment type="caution">
    <text evidence="11">The sequence shown here is derived from an EMBL/GenBank/DDBJ whole genome shotgun (WGS) entry which is preliminary data.</text>
</comment>
<dbReference type="SUPFAM" id="SSF51197">
    <property type="entry name" value="Clavaminate synthase-like"/>
    <property type="match status" value="1"/>
</dbReference>
<dbReference type="InterPro" id="IPR003819">
    <property type="entry name" value="TauD/TfdA-like"/>
</dbReference>
<name>A0ABD3XSL0_SINWO</name>
<evidence type="ECO:0000256" key="3">
    <source>
        <dbReference type="ARBA" id="ARBA00008654"/>
    </source>
</evidence>
<sequence length="464" mass="53679">MSGTSRHLMLCVKKTRNLHRSYIRHIVTLSSYQHKRLIQRWQDPTSHAYGIRFYTMPIQNVTVKQKHVASADLEDNGRQLVITWMDGVRSRYHSLWLRFSCQCPECFHTSSNMKQIHVEEIDFHTVLEKVSVSEDGLSLSLMWSSGGHMGTIDLASLRANRYDPDALATRHKLTSALFLQEVDPIPEVSYEEVNRSDKGIYKWLSYISDYGICLMKGVPTEKRSILLAVEKIAPVRKTSYYGDVYDVVQEYKPSHVAYSPVKLPLHMDYLYQDGAPGLQFLHCLRFDDTVKGGDSTFVDLFRVAEDFRKRFPDEFKVLTRVPVIFSKVHLDREHPIYMVHERKHIEVNNVGEIVRISWHPLTQSSMAVPEEDLEAYYDAYLKFANMIQTSPSYRQLRLRPGDLMAFNNRRMVHGRTAYQETIVGQRHMQGCSVSIDDFKSRLQVLSLTVGDGRLSKRVFNGSTF</sequence>
<evidence type="ECO:0000259" key="9">
    <source>
        <dbReference type="Pfam" id="PF02668"/>
    </source>
</evidence>
<comment type="cofactor">
    <cofactor evidence="1">
        <name>Fe(2+)</name>
        <dbReference type="ChEBI" id="CHEBI:29033"/>
    </cofactor>
</comment>
<comment type="similarity">
    <text evidence="3">Belongs to the gamma-BBH/TMLD family.</text>
</comment>
<dbReference type="Proteomes" id="UP001634394">
    <property type="component" value="Unassembled WGS sequence"/>
</dbReference>
<organism evidence="11 12">
    <name type="scientific">Sinanodonta woodiana</name>
    <name type="common">Chinese pond mussel</name>
    <name type="synonym">Anodonta woodiana</name>
    <dbReference type="NCBI Taxonomy" id="1069815"/>
    <lineage>
        <taxon>Eukaryota</taxon>
        <taxon>Metazoa</taxon>
        <taxon>Spiralia</taxon>
        <taxon>Lophotrochozoa</taxon>
        <taxon>Mollusca</taxon>
        <taxon>Bivalvia</taxon>
        <taxon>Autobranchia</taxon>
        <taxon>Heteroconchia</taxon>
        <taxon>Palaeoheterodonta</taxon>
        <taxon>Unionida</taxon>
        <taxon>Unionoidea</taxon>
        <taxon>Unionidae</taxon>
        <taxon>Unioninae</taxon>
        <taxon>Sinanodonta</taxon>
    </lineage>
</organism>
<accession>A0ABD3XSL0</accession>
<dbReference type="GO" id="GO:0016706">
    <property type="term" value="F:2-oxoglutarate-dependent dioxygenase activity"/>
    <property type="evidence" value="ECO:0007669"/>
    <property type="project" value="UniProtKB-ARBA"/>
</dbReference>
<dbReference type="Gene3D" id="3.30.2020.30">
    <property type="match status" value="1"/>
</dbReference>
<reference evidence="11 12" key="1">
    <citation type="submission" date="2024-11" db="EMBL/GenBank/DDBJ databases">
        <title>Chromosome-level genome assembly of the freshwater bivalve Anodonta woodiana.</title>
        <authorList>
            <person name="Chen X."/>
        </authorList>
    </citation>
    <scope>NUCLEOTIDE SEQUENCE [LARGE SCALE GENOMIC DNA]</scope>
    <source>
        <strain evidence="11">MN2024</strain>
        <tissue evidence="11">Gills</tissue>
    </source>
</reference>
<dbReference type="EMBL" id="JBJQND010000001">
    <property type="protein sequence ID" value="KAL3888408.1"/>
    <property type="molecule type" value="Genomic_DNA"/>
</dbReference>
<evidence type="ECO:0000313" key="12">
    <source>
        <dbReference type="Proteomes" id="UP001634394"/>
    </source>
</evidence>
<proteinExistence type="inferred from homology"/>
<evidence type="ECO:0008006" key="13">
    <source>
        <dbReference type="Google" id="ProtNLM"/>
    </source>
</evidence>
<feature type="domain" description="TauD/TfdA-like" evidence="9">
    <location>
        <begin position="185"/>
        <end position="431"/>
    </location>
</feature>
<dbReference type="GO" id="GO:0046872">
    <property type="term" value="F:metal ion binding"/>
    <property type="evidence" value="ECO:0007669"/>
    <property type="project" value="UniProtKB-KW"/>
</dbReference>
<dbReference type="InterPro" id="IPR010376">
    <property type="entry name" value="GBBH-like_N"/>
</dbReference>
<evidence type="ECO:0000256" key="6">
    <source>
        <dbReference type="ARBA" id="ARBA00022964"/>
    </source>
</evidence>
<dbReference type="PANTHER" id="PTHR10696">
    <property type="entry name" value="GAMMA-BUTYROBETAINE HYDROXYLASE-RELATED"/>
    <property type="match status" value="1"/>
</dbReference>
<evidence type="ECO:0000256" key="2">
    <source>
        <dbReference type="ARBA" id="ARBA00005022"/>
    </source>
</evidence>
<evidence type="ECO:0000256" key="8">
    <source>
        <dbReference type="ARBA" id="ARBA00023004"/>
    </source>
</evidence>
<evidence type="ECO:0000313" key="11">
    <source>
        <dbReference type="EMBL" id="KAL3888408.1"/>
    </source>
</evidence>
<evidence type="ECO:0000256" key="5">
    <source>
        <dbReference type="ARBA" id="ARBA00022873"/>
    </source>
</evidence>
<dbReference type="PANTHER" id="PTHR10696:SF25">
    <property type="entry name" value="OXIDOREDUCTASE AIM17-RELATED"/>
    <property type="match status" value="1"/>
</dbReference>
<evidence type="ECO:0000256" key="1">
    <source>
        <dbReference type="ARBA" id="ARBA00001954"/>
    </source>
</evidence>
<dbReference type="AlphaFoldDB" id="A0ABD3XSL0"/>
<dbReference type="Gene3D" id="3.60.130.10">
    <property type="entry name" value="Clavaminate synthase-like"/>
    <property type="match status" value="1"/>
</dbReference>
<dbReference type="InterPro" id="IPR050411">
    <property type="entry name" value="AlphaKG_dependent_hydroxylases"/>
</dbReference>